<evidence type="ECO:0000313" key="1">
    <source>
        <dbReference type="Proteomes" id="UP000675920"/>
    </source>
</evidence>
<keyword evidence="1" id="KW-1185">Reference proteome</keyword>
<evidence type="ECO:0000313" key="2">
    <source>
        <dbReference type="RefSeq" id="WP_156924483.1"/>
    </source>
</evidence>
<dbReference type="Proteomes" id="UP000675920">
    <property type="component" value="Unplaced"/>
</dbReference>
<dbReference type="RefSeq" id="WP_156924483.1">
    <property type="nucleotide sequence ID" value="NZ_AXWS01000018.1"/>
</dbReference>
<dbReference type="AlphaFoldDB" id="A0A8B6XB33"/>
<organism evidence="1 2">
    <name type="scientific">Derxia gummosa DSM 723</name>
    <dbReference type="NCBI Taxonomy" id="1121388"/>
    <lineage>
        <taxon>Bacteria</taxon>
        <taxon>Pseudomonadati</taxon>
        <taxon>Pseudomonadota</taxon>
        <taxon>Betaproteobacteria</taxon>
        <taxon>Burkholderiales</taxon>
        <taxon>Alcaligenaceae</taxon>
        <taxon>Derxia</taxon>
    </lineage>
</organism>
<dbReference type="OrthoDB" id="8686127at2"/>
<name>A0A8B6XB33_9BURK</name>
<protein>
    <submittedName>
        <fullName evidence="2">Uncharacterized protein</fullName>
    </submittedName>
</protein>
<accession>A0A8B6XB33</accession>
<reference evidence="2" key="1">
    <citation type="submission" date="2025-08" db="UniProtKB">
        <authorList>
            <consortium name="RefSeq"/>
        </authorList>
    </citation>
    <scope>IDENTIFICATION</scope>
</reference>
<sequence>MYDQLETAIDAVSQRQDDVGNWRAMLEVLARACGQPSLRYEVWRDGEPVHVVTSDRVDLDPADAQVVVGANGLLGQLMHDRELLRHASPEQRAVWALAGSRLATAVRAHLQTVAARLPARGVAELPFLVVAGKGGVIRINAAMRDWIAVHPGWLRLVGRQIEDPRRAIERLTVGVSEAGRAVLPLGVEVGAPGTRPLALVGLRSPLVQGAVLLLVAHTGQLRAMPAVLEDGSNAHSSDVPVLRALCEGGEIHELVDWHAMVRIAARPASRPPIGMRESDRAGIGTVHAPVSNLVTATGICAPGVDCR</sequence>
<proteinExistence type="predicted"/>